<evidence type="ECO:0000313" key="10">
    <source>
        <dbReference type="EMBL" id="CUR31881.1"/>
    </source>
</evidence>
<dbReference type="HAMAP" id="MF_00265">
    <property type="entry name" value="VapC_Nob1"/>
    <property type="match status" value="1"/>
</dbReference>
<feature type="binding site" evidence="8">
    <location>
        <position position="7"/>
    </location>
    <ligand>
        <name>Mg(2+)</name>
        <dbReference type="ChEBI" id="CHEBI:18420"/>
    </ligand>
</feature>
<comment type="cofactor">
    <cofactor evidence="1 8">
        <name>Mg(2+)</name>
        <dbReference type="ChEBI" id="CHEBI:18420"/>
    </cofactor>
</comment>
<keyword evidence="4 8" id="KW-0479">Metal-binding</keyword>
<dbReference type="EMBL" id="CZDF01000133">
    <property type="protein sequence ID" value="CUR31881.1"/>
    <property type="molecule type" value="Genomic_DNA"/>
</dbReference>
<dbReference type="GO" id="GO:0004540">
    <property type="term" value="F:RNA nuclease activity"/>
    <property type="evidence" value="ECO:0007669"/>
    <property type="project" value="InterPro"/>
</dbReference>
<protein>
    <recommendedName>
        <fullName evidence="8">Ribonuclease VapC</fullName>
        <shortName evidence="8">RNase VapC</shortName>
        <ecNumber evidence="8">3.1.-.-</ecNumber>
    </recommendedName>
    <alternativeName>
        <fullName evidence="8">Toxin VapC</fullName>
    </alternativeName>
</protein>
<dbReference type="GO" id="GO:0090729">
    <property type="term" value="F:toxin activity"/>
    <property type="evidence" value="ECO:0007669"/>
    <property type="project" value="UniProtKB-KW"/>
</dbReference>
<evidence type="ECO:0000256" key="4">
    <source>
        <dbReference type="ARBA" id="ARBA00022723"/>
    </source>
</evidence>
<dbReference type="Gene3D" id="3.40.50.1010">
    <property type="entry name" value="5'-nuclease"/>
    <property type="match status" value="1"/>
</dbReference>
<evidence type="ECO:0000256" key="3">
    <source>
        <dbReference type="ARBA" id="ARBA00022722"/>
    </source>
</evidence>
<evidence type="ECO:0000256" key="6">
    <source>
        <dbReference type="ARBA" id="ARBA00022842"/>
    </source>
</evidence>
<dbReference type="PANTHER" id="PTHR33653:SF1">
    <property type="entry name" value="RIBONUCLEASE VAPC2"/>
    <property type="match status" value="1"/>
</dbReference>
<name>A0A1J1LJX1_9CYAN</name>
<keyword evidence="5 8" id="KW-0378">Hydrolase</keyword>
<feature type="binding site" evidence="8">
    <location>
        <position position="94"/>
    </location>
    <ligand>
        <name>Mg(2+)</name>
        <dbReference type="ChEBI" id="CHEBI:18420"/>
    </ligand>
</feature>
<keyword evidence="6 8" id="KW-0460">Magnesium</keyword>
<dbReference type="CDD" id="cd18741">
    <property type="entry name" value="PIN_VapC4-5_FitB-like"/>
    <property type="match status" value="1"/>
</dbReference>
<evidence type="ECO:0000256" key="8">
    <source>
        <dbReference type="HAMAP-Rule" id="MF_00265"/>
    </source>
</evidence>
<keyword evidence="8" id="KW-0800">Toxin</keyword>
<evidence type="ECO:0000259" key="9">
    <source>
        <dbReference type="Pfam" id="PF01850"/>
    </source>
</evidence>
<comment type="function">
    <text evidence="8">Toxic component of a toxin-antitoxin (TA) system. An RNase.</text>
</comment>
<gene>
    <name evidence="8" type="primary">vapC</name>
    <name evidence="10" type="ORF">PL921430020</name>
</gene>
<dbReference type="STRING" id="671072.PL921430020"/>
<dbReference type="GO" id="GO:0016787">
    <property type="term" value="F:hydrolase activity"/>
    <property type="evidence" value="ECO:0007669"/>
    <property type="project" value="UniProtKB-KW"/>
</dbReference>
<evidence type="ECO:0000256" key="7">
    <source>
        <dbReference type="ARBA" id="ARBA00038093"/>
    </source>
</evidence>
<dbReference type="AlphaFoldDB" id="A0A1J1LJX1"/>
<keyword evidence="11" id="KW-1185">Reference proteome</keyword>
<dbReference type="Proteomes" id="UP000184315">
    <property type="component" value="Unassembled WGS sequence"/>
</dbReference>
<dbReference type="InterPro" id="IPR050556">
    <property type="entry name" value="Type_II_TA_system_RNase"/>
</dbReference>
<proteinExistence type="inferred from homology"/>
<dbReference type="RefSeq" id="WP_072716851.1">
    <property type="nucleotide sequence ID" value="NZ_LN889759.1"/>
</dbReference>
<organism evidence="10 11">
    <name type="scientific">Planktothrix tepida PCC 9214</name>
    <dbReference type="NCBI Taxonomy" id="671072"/>
    <lineage>
        <taxon>Bacteria</taxon>
        <taxon>Bacillati</taxon>
        <taxon>Cyanobacteriota</taxon>
        <taxon>Cyanophyceae</taxon>
        <taxon>Oscillatoriophycideae</taxon>
        <taxon>Oscillatoriales</taxon>
        <taxon>Microcoleaceae</taxon>
        <taxon>Planktothrix</taxon>
    </lineage>
</organism>
<accession>A0A1J1LJX1</accession>
<dbReference type="SUPFAM" id="SSF88723">
    <property type="entry name" value="PIN domain-like"/>
    <property type="match status" value="1"/>
</dbReference>
<dbReference type="Pfam" id="PF01850">
    <property type="entry name" value="PIN"/>
    <property type="match status" value="1"/>
</dbReference>
<evidence type="ECO:0000256" key="1">
    <source>
        <dbReference type="ARBA" id="ARBA00001946"/>
    </source>
</evidence>
<dbReference type="InterPro" id="IPR029060">
    <property type="entry name" value="PIN-like_dom_sf"/>
</dbReference>
<feature type="domain" description="PIN" evidence="9">
    <location>
        <begin position="4"/>
        <end position="113"/>
    </location>
</feature>
<sequence length="128" mass="14543">MKQILIDTDILIDVFRGIEPAINRLQDESHTALLSISVVTEMELMVGCRNKSEQQKLTVFLNNYVILKINESISDQAVELLRQYRLSHGLLIPDALIAATAISFNIPLLTKNQSDYRFITEVNLLPYP</sequence>
<evidence type="ECO:0000256" key="2">
    <source>
        <dbReference type="ARBA" id="ARBA00022649"/>
    </source>
</evidence>
<dbReference type="OrthoDB" id="532510at2"/>
<evidence type="ECO:0000313" key="11">
    <source>
        <dbReference type="Proteomes" id="UP000184315"/>
    </source>
</evidence>
<dbReference type="InterPro" id="IPR002716">
    <property type="entry name" value="PIN_dom"/>
</dbReference>
<dbReference type="InterPro" id="IPR022907">
    <property type="entry name" value="VapC_family"/>
</dbReference>
<evidence type="ECO:0000256" key="5">
    <source>
        <dbReference type="ARBA" id="ARBA00022801"/>
    </source>
</evidence>
<dbReference type="EC" id="3.1.-.-" evidence="8"/>
<comment type="similarity">
    <text evidence="7 8">Belongs to the PINc/VapC protein family.</text>
</comment>
<dbReference type="PANTHER" id="PTHR33653">
    <property type="entry name" value="RIBONUCLEASE VAPC2"/>
    <property type="match status" value="1"/>
</dbReference>
<keyword evidence="3 8" id="KW-0540">Nuclease</keyword>
<keyword evidence="2 8" id="KW-1277">Toxin-antitoxin system</keyword>
<reference evidence="11" key="1">
    <citation type="submission" date="2015-10" db="EMBL/GenBank/DDBJ databases">
        <authorList>
            <person name="Regsiter A."/>
            <person name="william w."/>
        </authorList>
    </citation>
    <scope>NUCLEOTIDE SEQUENCE [LARGE SCALE GENOMIC DNA]</scope>
</reference>
<dbReference type="GO" id="GO:0000287">
    <property type="term" value="F:magnesium ion binding"/>
    <property type="evidence" value="ECO:0007669"/>
    <property type="project" value="UniProtKB-UniRule"/>
</dbReference>